<evidence type="ECO:0000256" key="1">
    <source>
        <dbReference type="ARBA" id="ARBA00005996"/>
    </source>
</evidence>
<organism evidence="2 3">
    <name type="scientific">Buchnera aphidicola</name>
    <name type="common">Aphis craccivora</name>
    <dbReference type="NCBI Taxonomy" id="466616"/>
    <lineage>
        <taxon>Bacteria</taxon>
        <taxon>Pseudomonadati</taxon>
        <taxon>Pseudomonadota</taxon>
        <taxon>Gammaproteobacteria</taxon>
        <taxon>Enterobacterales</taxon>
        <taxon>Erwiniaceae</taxon>
        <taxon>Buchnera</taxon>
    </lineage>
</organism>
<dbReference type="InterPro" id="IPR027396">
    <property type="entry name" value="DsrEFH-like"/>
</dbReference>
<dbReference type="Proteomes" id="UP001163441">
    <property type="component" value="Chromosome"/>
</dbReference>
<name>A0A4D6XJ87_9GAMM</name>
<dbReference type="EMBL" id="CP113403">
    <property type="protein sequence ID" value="WAI17726.1"/>
    <property type="molecule type" value="Genomic_DNA"/>
</dbReference>
<evidence type="ECO:0000313" key="3">
    <source>
        <dbReference type="Proteomes" id="UP001163441"/>
    </source>
</evidence>
<keyword evidence="2" id="KW-0808">Transferase</keyword>
<dbReference type="PANTHER" id="PTHR38780">
    <property type="entry name" value="PROTEIN TUSC"/>
    <property type="match status" value="1"/>
</dbReference>
<dbReference type="NCBIfam" id="TIGR03010">
    <property type="entry name" value="sulf_tusC_dsrF"/>
    <property type="match status" value="1"/>
</dbReference>
<accession>A0A4D6XJ87</accession>
<dbReference type="InterPro" id="IPR003787">
    <property type="entry name" value="Sulphur_relay_DsrE/F-like"/>
</dbReference>
<sequence length="119" mass="13665">MKKIAFVFSHAPHGTTLGKEGLDAILGVSSILKQISLFFINDGIFQLLKSYKSEKILTRNYTSLFSVLSLYEIKDFYCCKLSLFQRGVNFDTEFILPVNILNSYFLRLKLDDHDAIINF</sequence>
<protein>
    <submittedName>
        <fullName evidence="2">Sulfurtransferase complex subunit TusC</fullName>
        <ecNumber evidence="2">2.8.1.-</ecNumber>
    </submittedName>
</protein>
<dbReference type="SUPFAM" id="SSF75169">
    <property type="entry name" value="DsrEFH-like"/>
    <property type="match status" value="1"/>
</dbReference>
<evidence type="ECO:0000313" key="2">
    <source>
        <dbReference type="EMBL" id="WAI17726.1"/>
    </source>
</evidence>
<dbReference type="GO" id="GO:0016740">
    <property type="term" value="F:transferase activity"/>
    <property type="evidence" value="ECO:0007669"/>
    <property type="project" value="UniProtKB-KW"/>
</dbReference>
<dbReference type="EC" id="2.8.1.-" evidence="2"/>
<dbReference type="Gene3D" id="3.40.1260.10">
    <property type="entry name" value="DsrEFH-like"/>
    <property type="match status" value="1"/>
</dbReference>
<proteinExistence type="inferred from homology"/>
<dbReference type="OrthoDB" id="9789418at2"/>
<comment type="similarity">
    <text evidence="1">Belongs to the DsrF/TusC family.</text>
</comment>
<dbReference type="RefSeq" id="WP_158360796.1">
    <property type="nucleotide sequence ID" value="NZ_CP034897.1"/>
</dbReference>
<dbReference type="PANTHER" id="PTHR38780:SF1">
    <property type="entry name" value="PROTEIN TUSC"/>
    <property type="match status" value="1"/>
</dbReference>
<dbReference type="AlphaFoldDB" id="A0A4D6XJ87"/>
<dbReference type="InterPro" id="IPR017462">
    <property type="entry name" value="Sulphur_relay_TusC/DsrF"/>
</dbReference>
<reference evidence="2" key="1">
    <citation type="submission" date="2022-11" db="EMBL/GenBank/DDBJ databases">
        <title>The whole genome sequencing of pests is an important tool to study the evolution of the plant-insect interaction and insecticide resistance.</title>
        <authorList>
            <person name="Kananovich Y."/>
        </authorList>
    </citation>
    <scope>NUCLEOTIDE SEQUENCE</scope>
    <source>
        <strain evidence="2">BSU_Aph_2016</strain>
    </source>
</reference>
<gene>
    <name evidence="2" type="primary">tusC</name>
    <name evidence="2" type="ORF">OWM53_02700</name>
</gene>
<dbReference type="Pfam" id="PF02635">
    <property type="entry name" value="DsrE"/>
    <property type="match status" value="1"/>
</dbReference>
<dbReference type="NCBIfam" id="NF001238">
    <property type="entry name" value="PRK00211.1"/>
    <property type="match status" value="1"/>
</dbReference>